<gene>
    <name evidence="2" type="ORF">ENS59_13925</name>
</gene>
<dbReference type="AlphaFoldDB" id="A0A7C3IFM3"/>
<name>A0A7C3IFM3_9SPIR</name>
<dbReference type="Pfam" id="PF10057">
    <property type="entry name" value="MpsC"/>
    <property type="match status" value="1"/>
</dbReference>
<feature type="domain" description="Na+-translocating membrane potential-generating system MpsC" evidence="1">
    <location>
        <begin position="2"/>
        <end position="110"/>
    </location>
</feature>
<dbReference type="InterPro" id="IPR018745">
    <property type="entry name" value="MpsC"/>
</dbReference>
<sequence length="121" mass="13686">MTKGQMEAKISEAVSSFEINFMGRGPKQIKTTIIQDMIVIRLKGFLSQAEFKLAQNIQGIELLKRVRASLFEGARENFERLIKDVIDVEIISIHSDVSTRTGEKVIVLIVSSNIDNMFDKK</sequence>
<accession>A0A7C3IFM3</accession>
<comment type="caution">
    <text evidence="2">The sequence shown here is derived from an EMBL/GenBank/DDBJ whole genome shotgun (WGS) entry which is preliminary data.</text>
</comment>
<protein>
    <submittedName>
        <fullName evidence="2">DUF2294 domain-containing protein</fullName>
    </submittedName>
</protein>
<dbReference type="EMBL" id="DSVL01000426">
    <property type="protein sequence ID" value="HFH30583.1"/>
    <property type="molecule type" value="Genomic_DNA"/>
</dbReference>
<proteinExistence type="predicted"/>
<reference evidence="2" key="1">
    <citation type="journal article" date="2020" name="mSystems">
        <title>Genome- and Community-Level Interaction Insights into Carbon Utilization and Element Cycling Functions of Hydrothermarchaeota in Hydrothermal Sediment.</title>
        <authorList>
            <person name="Zhou Z."/>
            <person name="Liu Y."/>
            <person name="Xu W."/>
            <person name="Pan J."/>
            <person name="Luo Z.H."/>
            <person name="Li M."/>
        </authorList>
    </citation>
    <scope>NUCLEOTIDE SEQUENCE [LARGE SCALE GENOMIC DNA]</scope>
    <source>
        <strain evidence="2">SpSt-503</strain>
    </source>
</reference>
<evidence type="ECO:0000259" key="1">
    <source>
        <dbReference type="Pfam" id="PF10057"/>
    </source>
</evidence>
<organism evidence="2">
    <name type="scientific">Gracilinema caldarium</name>
    <dbReference type="NCBI Taxonomy" id="215591"/>
    <lineage>
        <taxon>Bacteria</taxon>
        <taxon>Pseudomonadati</taxon>
        <taxon>Spirochaetota</taxon>
        <taxon>Spirochaetia</taxon>
        <taxon>Spirochaetales</taxon>
        <taxon>Breznakiellaceae</taxon>
        <taxon>Gracilinema</taxon>
    </lineage>
</organism>
<evidence type="ECO:0000313" key="2">
    <source>
        <dbReference type="EMBL" id="HFH30583.1"/>
    </source>
</evidence>